<dbReference type="CDD" id="cd07560">
    <property type="entry name" value="Peptidase_S41_CPP"/>
    <property type="match status" value="1"/>
</dbReference>
<keyword evidence="4 5" id="KW-0720">Serine protease</keyword>
<dbReference type="InterPro" id="IPR036034">
    <property type="entry name" value="PDZ_sf"/>
</dbReference>
<dbReference type="KEGG" id="slp:Slip_1868"/>
<dbReference type="SMART" id="SM00228">
    <property type="entry name" value="PDZ"/>
    <property type="match status" value="1"/>
</dbReference>
<keyword evidence="6" id="KW-0472">Membrane</keyword>
<dbReference type="Gene3D" id="3.90.226.10">
    <property type="entry name" value="2-enoyl-CoA Hydratase, Chain A, domain 1"/>
    <property type="match status" value="1"/>
</dbReference>
<dbReference type="EMBL" id="CP002048">
    <property type="protein sequence ID" value="ADI02622.1"/>
    <property type="molecule type" value="Genomic_DNA"/>
</dbReference>
<dbReference type="InterPro" id="IPR055210">
    <property type="entry name" value="CtpA/B_N"/>
</dbReference>
<dbReference type="PANTHER" id="PTHR32060">
    <property type="entry name" value="TAIL-SPECIFIC PROTEASE"/>
    <property type="match status" value="1"/>
</dbReference>
<dbReference type="AlphaFoldDB" id="D7CPI7"/>
<dbReference type="NCBIfam" id="TIGR00225">
    <property type="entry name" value="prc"/>
    <property type="match status" value="1"/>
</dbReference>
<dbReference type="FunFam" id="2.30.42.10:FF:000063">
    <property type="entry name" value="Peptidase, S41 family"/>
    <property type="match status" value="1"/>
</dbReference>
<proteinExistence type="inferred from homology"/>
<dbReference type="Gene3D" id="3.30.750.44">
    <property type="match status" value="1"/>
</dbReference>
<evidence type="ECO:0000256" key="6">
    <source>
        <dbReference type="SAM" id="Phobius"/>
    </source>
</evidence>
<evidence type="ECO:0000313" key="9">
    <source>
        <dbReference type="Proteomes" id="UP000000378"/>
    </source>
</evidence>
<dbReference type="InterPro" id="IPR005151">
    <property type="entry name" value="Tail-specific_protease"/>
</dbReference>
<feature type="domain" description="PDZ" evidence="7">
    <location>
        <begin position="90"/>
        <end position="155"/>
    </location>
</feature>
<sequence length="386" mass="41829">MVLKNNRFIKGCVIFFAIIGFLVTLTTSYLFITYRGSLTSLATETLLLKTKALKPADTPGLIRGAMRGMVDSLNDPYSAYLDPNQYRDLTIKIQATFGGIGIVVGADEENRLKVVSALKNTPAERAGIKSGDVITRINEDSTQGMSLDDAVRLMRGEPGTQVTVGIYRESERREYEFTITREIINVPSVESRLLQGDVPVGYVHLLQFTATSASEMEKAIHALVEQKARGLILDLRDNPGGDFQAALDIADLFLNDGVIVKVRNRYGREVVHEAHAGAFDMPFVVLVNGGSASSSEILAGALKDHGVAPLVGEKTFGKGLVQTVYPLAAGDALKLTTDKYFTPKGTDIDHVGIAPDYTVPAGKNGEDQQLARAKSILLEEISSRNP</sequence>
<dbReference type="SMART" id="SM00245">
    <property type="entry name" value="TSPc"/>
    <property type="match status" value="1"/>
</dbReference>
<dbReference type="GO" id="GO:0008236">
    <property type="term" value="F:serine-type peptidase activity"/>
    <property type="evidence" value="ECO:0007669"/>
    <property type="project" value="UniProtKB-KW"/>
</dbReference>
<dbReference type="SUPFAM" id="SSF52096">
    <property type="entry name" value="ClpP/crotonase"/>
    <property type="match status" value="1"/>
</dbReference>
<evidence type="ECO:0000256" key="1">
    <source>
        <dbReference type="ARBA" id="ARBA00009179"/>
    </source>
</evidence>
<dbReference type="SUPFAM" id="SSF50156">
    <property type="entry name" value="PDZ domain-like"/>
    <property type="match status" value="1"/>
</dbReference>
<keyword evidence="3 5" id="KW-0378">Hydrolase</keyword>
<evidence type="ECO:0000256" key="5">
    <source>
        <dbReference type="RuleBase" id="RU004404"/>
    </source>
</evidence>
<comment type="similarity">
    <text evidence="1 5">Belongs to the peptidase S41A family.</text>
</comment>
<dbReference type="Pfam" id="PF17820">
    <property type="entry name" value="PDZ_6"/>
    <property type="match status" value="1"/>
</dbReference>
<dbReference type="Gene3D" id="2.30.42.10">
    <property type="match status" value="1"/>
</dbReference>
<feature type="transmembrane region" description="Helical" evidence="6">
    <location>
        <begin position="12"/>
        <end position="32"/>
    </location>
</feature>
<dbReference type="InterPro" id="IPR001478">
    <property type="entry name" value="PDZ"/>
</dbReference>
<dbReference type="Pfam" id="PF03572">
    <property type="entry name" value="Peptidase_S41"/>
    <property type="match status" value="1"/>
</dbReference>
<name>D7CPI7_SYNLT</name>
<dbReference type="InterPro" id="IPR029045">
    <property type="entry name" value="ClpP/crotonase-like_dom_sf"/>
</dbReference>
<evidence type="ECO:0000256" key="4">
    <source>
        <dbReference type="ARBA" id="ARBA00022825"/>
    </source>
</evidence>
<dbReference type="STRING" id="643648.Slip_1868"/>
<dbReference type="MEROPS" id="S41.008"/>
<keyword evidence="9" id="KW-1185">Reference proteome</keyword>
<reference evidence="9" key="1">
    <citation type="journal article" date="2010" name="Stand. Genomic Sci.">
        <title>Complete genome sequence of Syntrophothermus lipocalidus type strain (TGB-C1T).</title>
        <authorList>
            <consortium name="US DOE Joint Genome Institute (JGI-PGF)"/>
            <person name="Djao O."/>
            <person name="Zhang X."/>
            <person name="Lucas S."/>
            <person name="Lapidus A."/>
            <person name="Glavina Del Rio T."/>
            <person name="Nolan M."/>
            <person name="Tice H."/>
            <person name="Cheng J."/>
            <person name="Han C."/>
            <person name="Tapia R."/>
            <person name="Goodwin L."/>
            <person name="Pitluck S."/>
            <person name="Liolios K."/>
            <person name="Ivanova N."/>
            <person name="Mavromatis K."/>
            <person name="Mikhailova N."/>
            <person name="Ovchinnikova G."/>
            <person name="Pati A."/>
            <person name="Brambilla E."/>
            <person name="Chen A."/>
            <person name="Palaniappan K."/>
            <person name="Land M."/>
            <person name="Hauser L."/>
            <person name="Chang Y."/>
            <person name="Jeffries C."/>
            <person name="Rohde M."/>
            <person name="Sikorski J."/>
            <person name="Spring S."/>
            <person name="Goker M."/>
            <person name="Detter J."/>
            <person name="Woyke T."/>
            <person name="Bristow J."/>
            <person name="Eisen J."/>
            <person name="Markowitz V."/>
            <person name="Hugenholtz P."/>
            <person name="Kyrpides N."/>
            <person name="Klenk H."/>
        </authorList>
    </citation>
    <scope>NUCLEOTIDE SEQUENCE [LARGE SCALE GENOMIC DNA]</scope>
    <source>
        <strain evidence="9">DSM 12680 / TGB-C1</strain>
    </source>
</reference>
<dbReference type="InterPro" id="IPR041489">
    <property type="entry name" value="PDZ_6"/>
</dbReference>
<dbReference type="GO" id="GO:0007165">
    <property type="term" value="P:signal transduction"/>
    <property type="evidence" value="ECO:0007669"/>
    <property type="project" value="TreeGrafter"/>
</dbReference>
<evidence type="ECO:0000259" key="7">
    <source>
        <dbReference type="PROSITE" id="PS50106"/>
    </source>
</evidence>
<dbReference type="PANTHER" id="PTHR32060:SF30">
    <property type="entry name" value="CARBOXY-TERMINAL PROCESSING PROTEASE CTPA"/>
    <property type="match status" value="1"/>
</dbReference>
<evidence type="ECO:0000256" key="2">
    <source>
        <dbReference type="ARBA" id="ARBA00022670"/>
    </source>
</evidence>
<keyword evidence="6" id="KW-1133">Transmembrane helix</keyword>
<organism evidence="8 9">
    <name type="scientific">Syntrophothermus lipocalidus (strain DSM 12680 / TGB-C1)</name>
    <dbReference type="NCBI Taxonomy" id="643648"/>
    <lineage>
        <taxon>Bacteria</taxon>
        <taxon>Bacillati</taxon>
        <taxon>Bacillota</taxon>
        <taxon>Clostridia</taxon>
        <taxon>Eubacteriales</taxon>
        <taxon>Syntrophomonadaceae</taxon>
        <taxon>Syntrophothermus</taxon>
    </lineage>
</organism>
<dbReference type="PROSITE" id="PS50106">
    <property type="entry name" value="PDZ"/>
    <property type="match status" value="1"/>
</dbReference>
<evidence type="ECO:0000313" key="8">
    <source>
        <dbReference type="EMBL" id="ADI02622.1"/>
    </source>
</evidence>
<dbReference type="GO" id="GO:0006508">
    <property type="term" value="P:proteolysis"/>
    <property type="evidence" value="ECO:0007669"/>
    <property type="project" value="UniProtKB-KW"/>
</dbReference>
<protein>
    <submittedName>
        <fullName evidence="8">Carboxyl-terminal protease</fullName>
    </submittedName>
</protein>
<dbReference type="GO" id="GO:0004175">
    <property type="term" value="F:endopeptidase activity"/>
    <property type="evidence" value="ECO:0007669"/>
    <property type="project" value="TreeGrafter"/>
</dbReference>
<dbReference type="Proteomes" id="UP000000378">
    <property type="component" value="Chromosome"/>
</dbReference>
<keyword evidence="6" id="KW-0812">Transmembrane</keyword>
<gene>
    <name evidence="8" type="ordered locus">Slip_1868</name>
</gene>
<reference evidence="8 9" key="2">
    <citation type="journal article" date="2010" name="Stand. Genomic Sci.">
        <title>Complete genome sequence of Syntrophothermus lipocalidus type strain (TGB-C1).</title>
        <authorList>
            <person name="Djao O.D."/>
            <person name="Zhang X."/>
            <person name="Lucas S."/>
            <person name="Lapidus A."/>
            <person name="Del Rio T.G."/>
            <person name="Nolan M."/>
            <person name="Tice H."/>
            <person name="Cheng J.F."/>
            <person name="Han C."/>
            <person name="Tapia R."/>
            <person name="Goodwin L."/>
            <person name="Pitluck S."/>
            <person name="Liolios K."/>
            <person name="Ivanova N."/>
            <person name="Mavromatis K."/>
            <person name="Mikhailova N."/>
            <person name="Ovchinnikova G."/>
            <person name="Pati A."/>
            <person name="Brambilla E."/>
            <person name="Chen A."/>
            <person name="Palaniappan K."/>
            <person name="Land M."/>
            <person name="Hauser L."/>
            <person name="Chang Y.J."/>
            <person name="Jeffries C.D."/>
            <person name="Rohde M."/>
            <person name="Sikorski J."/>
            <person name="Spring S."/>
            <person name="Goker M."/>
            <person name="Detter J.C."/>
            <person name="Woyke T."/>
            <person name="Bristow J."/>
            <person name="Eisen J.A."/>
            <person name="Markowitz V."/>
            <person name="Hugenholtz P."/>
            <person name="Kyrpides N.C."/>
            <person name="Klenk H.P."/>
        </authorList>
    </citation>
    <scope>NUCLEOTIDE SEQUENCE [LARGE SCALE GENOMIC DNA]</scope>
    <source>
        <strain evidence="9">DSM 12680 / TGB-C1</strain>
    </source>
</reference>
<evidence type="ECO:0000256" key="3">
    <source>
        <dbReference type="ARBA" id="ARBA00022801"/>
    </source>
</evidence>
<dbReference type="CDD" id="cd06782">
    <property type="entry name" value="cpPDZ_CPP-like"/>
    <property type="match status" value="1"/>
</dbReference>
<keyword evidence="2 5" id="KW-0645">Protease</keyword>
<accession>D7CPI7</accession>
<dbReference type="eggNOG" id="COG0793">
    <property type="taxonomic scope" value="Bacteria"/>
</dbReference>
<dbReference type="InterPro" id="IPR004447">
    <property type="entry name" value="Peptidase_S41A"/>
</dbReference>
<dbReference type="GO" id="GO:0030288">
    <property type="term" value="C:outer membrane-bounded periplasmic space"/>
    <property type="evidence" value="ECO:0007669"/>
    <property type="project" value="TreeGrafter"/>
</dbReference>
<dbReference type="HOGENOM" id="CLU_017295_3_2_9"/>
<dbReference type="Pfam" id="PF22694">
    <property type="entry name" value="CtpB_N-like"/>
    <property type="match status" value="1"/>
</dbReference>